<evidence type="ECO:0000313" key="3">
    <source>
        <dbReference type="Proteomes" id="UP000030750"/>
    </source>
</evidence>
<proteinExistence type="inferred from homology"/>
<dbReference type="AlphaFoldDB" id="U6LE45"/>
<dbReference type="Proteomes" id="UP000030750">
    <property type="component" value="Unassembled WGS sequence"/>
</dbReference>
<keyword evidence="3" id="KW-1185">Reference proteome</keyword>
<reference evidence="2" key="2">
    <citation type="submission" date="2013-10" db="EMBL/GenBank/DDBJ databases">
        <authorList>
            <person name="Aslett M."/>
        </authorList>
    </citation>
    <scope>NUCLEOTIDE SEQUENCE [LARGE SCALE GENOMIC DNA]</scope>
    <source>
        <strain evidence="2">Houghton</strain>
    </source>
</reference>
<evidence type="ECO:0000256" key="1">
    <source>
        <dbReference type="ARBA" id="ARBA00006315"/>
    </source>
</evidence>
<dbReference type="EMBL" id="HG710744">
    <property type="protein sequence ID" value="CDJ47493.1"/>
    <property type="molecule type" value="Genomic_DNA"/>
</dbReference>
<dbReference type="Gene3D" id="3.40.830.10">
    <property type="entry name" value="LigB-like"/>
    <property type="match status" value="1"/>
</dbReference>
<sequence length="289" mass="32935">MERSRGHQRQRRATHAGTWYDADCTNLSAQIRRWIHRASRVCEGRLKALICPKRVFLLGPSHYKYFKGVALPSDKCSVYATPLGDLPLDTDTLDALRQSGAFSEVSLAEDEEEHSIELMLPFVRYIFSEGVKIVPMIVGDLKSLDDCRKFADLLLNYFVEDGLRRCAIQENLFIISSDFCHWGPRYSYFYLEEPQPEVPIHATIEKMDRKAVKFITEHQGQGFYDYLEATGLSVCGRHPISLFLLLLERASANQEDKFSTQLIAYSQSSQAQSRNDSSVSYAALCTTRV</sequence>
<evidence type="ECO:0008006" key="4">
    <source>
        <dbReference type="Google" id="ProtNLM"/>
    </source>
</evidence>
<protein>
    <recommendedName>
        <fullName evidence="4">Protein MEMO1</fullName>
    </recommendedName>
</protein>
<organism evidence="2 3">
    <name type="scientific">Eimeria brunetti</name>
    <dbReference type="NCBI Taxonomy" id="51314"/>
    <lineage>
        <taxon>Eukaryota</taxon>
        <taxon>Sar</taxon>
        <taxon>Alveolata</taxon>
        <taxon>Apicomplexa</taxon>
        <taxon>Conoidasida</taxon>
        <taxon>Coccidia</taxon>
        <taxon>Eucoccidiorida</taxon>
        <taxon>Eimeriorina</taxon>
        <taxon>Eimeriidae</taxon>
        <taxon>Eimeria</taxon>
    </lineage>
</organism>
<dbReference type="InterPro" id="IPR002737">
    <property type="entry name" value="MEMO1_fam"/>
</dbReference>
<accession>U6LE45</accession>
<comment type="similarity">
    <text evidence="1">Belongs to the MEMO1 family.</text>
</comment>
<gene>
    <name evidence="2" type="ORF">EBH_0016230</name>
</gene>
<dbReference type="PANTHER" id="PTHR11060">
    <property type="entry name" value="PROTEIN MEMO1"/>
    <property type="match status" value="1"/>
</dbReference>
<evidence type="ECO:0000313" key="2">
    <source>
        <dbReference type="EMBL" id="CDJ47493.1"/>
    </source>
</evidence>
<dbReference type="OrthoDB" id="417112at2759"/>
<dbReference type="VEuPathDB" id="ToxoDB:EBH_0016230"/>
<dbReference type="NCBIfam" id="TIGR04336">
    <property type="entry name" value="AmmeMemoSam_B"/>
    <property type="match status" value="1"/>
</dbReference>
<dbReference type="CDD" id="cd07361">
    <property type="entry name" value="MEMO_like"/>
    <property type="match status" value="1"/>
</dbReference>
<dbReference type="Pfam" id="PF01875">
    <property type="entry name" value="Memo"/>
    <property type="match status" value="1"/>
</dbReference>
<name>U6LE45_9EIME</name>
<reference evidence="2" key="1">
    <citation type="submission" date="2013-10" db="EMBL/GenBank/DDBJ databases">
        <title>Genomic analysis of the causative agents of coccidiosis in chickens.</title>
        <authorList>
            <person name="Reid A.J."/>
            <person name="Blake D."/>
            <person name="Billington K."/>
            <person name="Browne H."/>
            <person name="Dunn M."/>
            <person name="Hung S."/>
            <person name="Kawahara F."/>
            <person name="Miranda-Saavedra D."/>
            <person name="Mourier T."/>
            <person name="Nagra H."/>
            <person name="Otto T.D."/>
            <person name="Rawlings N."/>
            <person name="Sanchez A."/>
            <person name="Sanders M."/>
            <person name="Subramaniam C."/>
            <person name="Tay Y."/>
            <person name="Dear P."/>
            <person name="Doerig C."/>
            <person name="Gruber A."/>
            <person name="Parkinson J."/>
            <person name="Shirley M."/>
            <person name="Wan K.L."/>
            <person name="Berriman M."/>
            <person name="Tomley F."/>
            <person name="Pain A."/>
        </authorList>
    </citation>
    <scope>NUCLEOTIDE SEQUENCE [LARGE SCALE GENOMIC DNA]</scope>
    <source>
        <strain evidence="2">Houghton</strain>
    </source>
</reference>
<dbReference type="PANTHER" id="PTHR11060:SF0">
    <property type="entry name" value="PROTEIN MEMO1"/>
    <property type="match status" value="1"/>
</dbReference>